<dbReference type="EMBL" id="JAUEPT010000002">
    <property type="protein sequence ID" value="KAK0454516.1"/>
    <property type="molecule type" value="Genomic_DNA"/>
</dbReference>
<dbReference type="Pfam" id="PF12937">
    <property type="entry name" value="F-box-like"/>
    <property type="match status" value="1"/>
</dbReference>
<dbReference type="Gene3D" id="1.20.1280.50">
    <property type="match status" value="1"/>
</dbReference>
<comment type="caution">
    <text evidence="2">The sequence shown here is derived from an EMBL/GenBank/DDBJ whole genome shotgun (WGS) entry which is preliminary data.</text>
</comment>
<dbReference type="Proteomes" id="UP001175226">
    <property type="component" value="Unassembled WGS sequence"/>
</dbReference>
<gene>
    <name evidence="2" type="ORF">EV421DRAFT_1941761</name>
</gene>
<sequence>MLGFQATGMKSRLMTPILPELVLEILTYLSRCRNDLEDCCLVCRTWCRLAQPFIFSELSLFCDLDYYRWNRKFATYPHLAQYVTRLRLYGEIWGEADGVPSVEDHEGSMTSELLRRLPNIKYLKICDFFLPSSMEIEGLCHFTGLEWLEIQGAIFSQPAELLGLMSQLVGLKVLHIEDVEIRSNTSADLIGPTLHNHVDAVPKKLRNLKLRDPPEHLYILLLAFGKSL</sequence>
<evidence type="ECO:0000313" key="3">
    <source>
        <dbReference type="Proteomes" id="UP001175226"/>
    </source>
</evidence>
<dbReference type="AlphaFoldDB" id="A0AA39N1A1"/>
<evidence type="ECO:0000259" key="1">
    <source>
        <dbReference type="Pfam" id="PF12937"/>
    </source>
</evidence>
<keyword evidence="3" id="KW-1185">Reference proteome</keyword>
<dbReference type="InterPro" id="IPR001810">
    <property type="entry name" value="F-box_dom"/>
</dbReference>
<name>A0AA39N1A1_9AGAR</name>
<feature type="domain" description="F-box" evidence="1">
    <location>
        <begin position="19"/>
        <end position="51"/>
    </location>
</feature>
<dbReference type="SUPFAM" id="SSF52047">
    <property type="entry name" value="RNI-like"/>
    <property type="match status" value="1"/>
</dbReference>
<evidence type="ECO:0000313" key="2">
    <source>
        <dbReference type="EMBL" id="KAK0454516.1"/>
    </source>
</evidence>
<protein>
    <recommendedName>
        <fullName evidence="1">F-box domain-containing protein</fullName>
    </recommendedName>
</protein>
<reference evidence="2" key="1">
    <citation type="submission" date="2023-06" db="EMBL/GenBank/DDBJ databases">
        <authorList>
            <consortium name="Lawrence Berkeley National Laboratory"/>
            <person name="Ahrendt S."/>
            <person name="Sahu N."/>
            <person name="Indic B."/>
            <person name="Wong-Bajracharya J."/>
            <person name="Merenyi Z."/>
            <person name="Ke H.-M."/>
            <person name="Monk M."/>
            <person name="Kocsube S."/>
            <person name="Drula E."/>
            <person name="Lipzen A."/>
            <person name="Balint B."/>
            <person name="Henrissat B."/>
            <person name="Andreopoulos B."/>
            <person name="Martin F.M."/>
            <person name="Harder C.B."/>
            <person name="Rigling D."/>
            <person name="Ford K.L."/>
            <person name="Foster G.D."/>
            <person name="Pangilinan J."/>
            <person name="Papanicolaou A."/>
            <person name="Barry K."/>
            <person name="LaButti K."/>
            <person name="Viragh M."/>
            <person name="Koriabine M."/>
            <person name="Yan M."/>
            <person name="Riley R."/>
            <person name="Champramary S."/>
            <person name="Plett K.L."/>
            <person name="Tsai I.J."/>
            <person name="Slot J."/>
            <person name="Sipos G."/>
            <person name="Plett J."/>
            <person name="Nagy L.G."/>
            <person name="Grigoriev I.V."/>
        </authorList>
    </citation>
    <scope>NUCLEOTIDE SEQUENCE</scope>
    <source>
        <strain evidence="2">FPL87.14</strain>
    </source>
</reference>
<accession>A0AA39N1A1</accession>
<organism evidence="2 3">
    <name type="scientific">Armillaria borealis</name>
    <dbReference type="NCBI Taxonomy" id="47425"/>
    <lineage>
        <taxon>Eukaryota</taxon>
        <taxon>Fungi</taxon>
        <taxon>Dikarya</taxon>
        <taxon>Basidiomycota</taxon>
        <taxon>Agaricomycotina</taxon>
        <taxon>Agaricomycetes</taxon>
        <taxon>Agaricomycetidae</taxon>
        <taxon>Agaricales</taxon>
        <taxon>Marasmiineae</taxon>
        <taxon>Physalacriaceae</taxon>
        <taxon>Armillaria</taxon>
    </lineage>
</organism>
<proteinExistence type="predicted"/>